<name>A0ABR4DRV4_9PEZI</name>
<feature type="compositionally biased region" description="Basic and acidic residues" evidence="1">
    <location>
        <begin position="165"/>
        <end position="181"/>
    </location>
</feature>
<accession>A0ABR4DRV4</accession>
<sequence length="367" mass="40529">MCLDTEQVTLLRQAIKGRSRTPPALRKDCAADTNTTERIFLDHGGVIAWAAYVVTKWAVIGRSHSSYKAKQKHLLALLDNQSVEDRQASAAQLAAAMEPEKAQIEEWIKAARKRETTRCRRRLKTSSIGAEADKSEGDSGQRDPHECRNTPTSCIPSPPPTSNEPTHHTSDSISHSQHDNISHPSQQNVSHPCDRSLSSDDHIFVNASITACNRLFPEDLARAISKVDRTSVAAVSITFPHKSDSNALLSIDVTPDKIPDLAWELFSMRLESEDGFWYAGMVAQVVPTPNLGLRHCRIQPITLIFGDFLASAICANPEYQRERLKDNGCTNCISMIVPLAADDCAKICISLHPREGTQVKEILFQSA</sequence>
<keyword evidence="3" id="KW-1185">Reference proteome</keyword>
<proteinExistence type="predicted"/>
<dbReference type="EMBL" id="JBAWTH010000199">
    <property type="protein sequence ID" value="KAL2273113.1"/>
    <property type="molecule type" value="Genomic_DNA"/>
</dbReference>
<protein>
    <submittedName>
        <fullName evidence="2">Uncharacterized protein</fullName>
    </submittedName>
</protein>
<dbReference type="Proteomes" id="UP001600888">
    <property type="component" value="Unassembled WGS sequence"/>
</dbReference>
<evidence type="ECO:0000313" key="3">
    <source>
        <dbReference type="Proteomes" id="UP001600888"/>
    </source>
</evidence>
<feature type="region of interest" description="Disordered" evidence="1">
    <location>
        <begin position="118"/>
        <end position="196"/>
    </location>
</feature>
<evidence type="ECO:0000313" key="2">
    <source>
        <dbReference type="EMBL" id="KAL2273113.1"/>
    </source>
</evidence>
<evidence type="ECO:0000256" key="1">
    <source>
        <dbReference type="SAM" id="MobiDB-lite"/>
    </source>
</evidence>
<organism evidence="2 3">
    <name type="scientific">Diaporthe vaccinii</name>
    <dbReference type="NCBI Taxonomy" id="105482"/>
    <lineage>
        <taxon>Eukaryota</taxon>
        <taxon>Fungi</taxon>
        <taxon>Dikarya</taxon>
        <taxon>Ascomycota</taxon>
        <taxon>Pezizomycotina</taxon>
        <taxon>Sordariomycetes</taxon>
        <taxon>Sordariomycetidae</taxon>
        <taxon>Diaporthales</taxon>
        <taxon>Diaporthaceae</taxon>
        <taxon>Diaporthe</taxon>
        <taxon>Diaporthe eres species complex</taxon>
    </lineage>
</organism>
<gene>
    <name evidence="2" type="ORF">FJTKL_04924</name>
</gene>
<feature type="compositionally biased region" description="Basic and acidic residues" evidence="1">
    <location>
        <begin position="131"/>
        <end position="148"/>
    </location>
</feature>
<comment type="caution">
    <text evidence="2">The sequence shown here is derived from an EMBL/GenBank/DDBJ whole genome shotgun (WGS) entry which is preliminary data.</text>
</comment>
<reference evidence="2 3" key="1">
    <citation type="submission" date="2024-03" db="EMBL/GenBank/DDBJ databases">
        <title>A high-quality draft genome sequence of Diaporthe vaccinii, a causative agent of upright dieback and viscid rot disease in cranberry plants.</title>
        <authorList>
            <person name="Sarrasin M."/>
            <person name="Lang B.F."/>
            <person name="Burger G."/>
        </authorList>
    </citation>
    <scope>NUCLEOTIDE SEQUENCE [LARGE SCALE GENOMIC DNA]</scope>
    <source>
        <strain evidence="2 3">IS7</strain>
    </source>
</reference>